<dbReference type="Pfam" id="PF09808">
    <property type="entry name" value="SNAPC1"/>
    <property type="match status" value="1"/>
</dbReference>
<feature type="region of interest" description="Disordered" evidence="1">
    <location>
        <begin position="266"/>
        <end position="338"/>
    </location>
</feature>
<keyword evidence="3" id="KW-1185">Reference proteome</keyword>
<feature type="region of interest" description="Disordered" evidence="1">
    <location>
        <begin position="225"/>
        <end position="250"/>
    </location>
</feature>
<sequence length="353" mass="40968">MDYFKQTLKTDCEDLLARFQTTASVRFEEFSAIWREMKFSSIFYGILEPNEKKVFTRLVLSAASQYLLPPYSFQIRVGDRVVIRREIVQIRIALKDWDELIRFQQDAVNAQHYDVVYILKKLLSEQAVCFTAMPDTLSFQVKKKRVDRRQQLCESFVDRPTRPQELIGTDLLEELANVHEHYEGLKKAILPRPPQSDLSLIKPNLVPKLRSAVLTFCSWQQNQAEFGGPSDGDAGEGTSSQAHDESSRRAQLLASIKSRSYAQAVEASKSRRHRQIELTSAAQDSESTRRIPRFKKPPSLKVRTSSRFTAEGRQDGEPQRTTRLWRLTGMEGEKPEENKKRRFIWKERMRSKH</sequence>
<evidence type="ECO:0000313" key="2">
    <source>
        <dbReference type="EMBL" id="KAF4089899.1"/>
    </source>
</evidence>
<dbReference type="Proteomes" id="UP000593565">
    <property type="component" value="Unassembled WGS sequence"/>
</dbReference>
<protein>
    <recommendedName>
        <fullName evidence="4">snRNA-activating protein complex subunit 1</fullName>
    </recommendedName>
</protein>
<dbReference type="AlphaFoldDB" id="A0A7J6B673"/>
<dbReference type="EMBL" id="JAAGNN010000004">
    <property type="protein sequence ID" value="KAF4089899.1"/>
    <property type="molecule type" value="Genomic_DNA"/>
</dbReference>
<dbReference type="GO" id="GO:0042796">
    <property type="term" value="P:snRNA transcription by RNA polymerase III"/>
    <property type="evidence" value="ECO:0007669"/>
    <property type="project" value="TreeGrafter"/>
</dbReference>
<accession>A0A7J6B673</accession>
<dbReference type="PANTHER" id="PTHR15131">
    <property type="entry name" value="SMALL NUCLEAR RNA ACTIVATING COMPLEX, POLYPEPTIDE 1"/>
    <property type="match status" value="1"/>
</dbReference>
<gene>
    <name evidence="2" type="ORF">AMELA_G00043500</name>
</gene>
<feature type="compositionally biased region" description="Basic and acidic residues" evidence="1">
    <location>
        <begin position="310"/>
        <end position="320"/>
    </location>
</feature>
<comment type="caution">
    <text evidence="2">The sequence shown here is derived from an EMBL/GenBank/DDBJ whole genome shotgun (WGS) entry which is preliminary data.</text>
</comment>
<evidence type="ECO:0000256" key="1">
    <source>
        <dbReference type="SAM" id="MobiDB-lite"/>
    </source>
</evidence>
<dbReference type="GO" id="GO:0019185">
    <property type="term" value="C:snRNA-activating protein complex"/>
    <property type="evidence" value="ECO:0007669"/>
    <property type="project" value="TreeGrafter"/>
</dbReference>
<proteinExistence type="predicted"/>
<name>A0A7J6B673_AMEME</name>
<dbReference type="GO" id="GO:0042795">
    <property type="term" value="P:snRNA transcription by RNA polymerase II"/>
    <property type="evidence" value="ECO:0007669"/>
    <property type="project" value="TreeGrafter"/>
</dbReference>
<dbReference type="PANTHER" id="PTHR15131:SF3">
    <property type="entry name" value="SNRNA-ACTIVATING PROTEIN COMPLEX SUBUNIT 1"/>
    <property type="match status" value="1"/>
</dbReference>
<dbReference type="InterPro" id="IPR019188">
    <property type="entry name" value="SNAPC1"/>
</dbReference>
<organism evidence="2 3">
    <name type="scientific">Ameiurus melas</name>
    <name type="common">Black bullhead</name>
    <name type="synonym">Silurus melas</name>
    <dbReference type="NCBI Taxonomy" id="219545"/>
    <lineage>
        <taxon>Eukaryota</taxon>
        <taxon>Metazoa</taxon>
        <taxon>Chordata</taxon>
        <taxon>Craniata</taxon>
        <taxon>Vertebrata</taxon>
        <taxon>Euteleostomi</taxon>
        <taxon>Actinopterygii</taxon>
        <taxon>Neopterygii</taxon>
        <taxon>Teleostei</taxon>
        <taxon>Ostariophysi</taxon>
        <taxon>Siluriformes</taxon>
        <taxon>Ictaluridae</taxon>
        <taxon>Ameiurus</taxon>
    </lineage>
</organism>
<evidence type="ECO:0000313" key="3">
    <source>
        <dbReference type="Proteomes" id="UP000593565"/>
    </source>
</evidence>
<dbReference type="GO" id="GO:0043565">
    <property type="term" value="F:sequence-specific DNA binding"/>
    <property type="evidence" value="ECO:0007669"/>
    <property type="project" value="TreeGrafter"/>
</dbReference>
<reference evidence="2 3" key="1">
    <citation type="submission" date="2020-02" db="EMBL/GenBank/DDBJ databases">
        <title>A chromosome-scale genome assembly of the black bullhead catfish (Ameiurus melas).</title>
        <authorList>
            <person name="Wen M."/>
            <person name="Zham M."/>
            <person name="Cabau C."/>
            <person name="Klopp C."/>
            <person name="Donnadieu C."/>
            <person name="Roques C."/>
            <person name="Bouchez O."/>
            <person name="Lampietro C."/>
            <person name="Jouanno E."/>
            <person name="Herpin A."/>
            <person name="Louis A."/>
            <person name="Berthelot C."/>
            <person name="Parey E."/>
            <person name="Roest-Crollius H."/>
            <person name="Braasch I."/>
            <person name="Postlethwait J."/>
            <person name="Robinson-Rechavi M."/>
            <person name="Echchiki A."/>
            <person name="Begum T."/>
            <person name="Montfort J."/>
            <person name="Schartl M."/>
            <person name="Bobe J."/>
            <person name="Guiguen Y."/>
        </authorList>
    </citation>
    <scope>NUCLEOTIDE SEQUENCE [LARGE SCALE GENOMIC DNA]</scope>
    <source>
        <strain evidence="2">M_S1</strain>
        <tissue evidence="2">Blood</tissue>
    </source>
</reference>
<evidence type="ECO:0008006" key="4">
    <source>
        <dbReference type="Google" id="ProtNLM"/>
    </source>
</evidence>